<keyword evidence="3" id="KW-1185">Reference proteome</keyword>
<dbReference type="Pfam" id="PF14473">
    <property type="entry name" value="RD3"/>
    <property type="match status" value="1"/>
</dbReference>
<accession>A0AAN5I452</accession>
<proteinExistence type="predicted"/>
<dbReference type="EMBL" id="BTRK01000004">
    <property type="protein sequence ID" value="GMR50176.1"/>
    <property type="molecule type" value="Genomic_DNA"/>
</dbReference>
<evidence type="ECO:0000313" key="3">
    <source>
        <dbReference type="Proteomes" id="UP001328107"/>
    </source>
</evidence>
<gene>
    <name evidence="2" type="ORF">PMAYCL1PPCAC_20371</name>
</gene>
<dbReference type="AlphaFoldDB" id="A0AAN5I452"/>
<organism evidence="2 3">
    <name type="scientific">Pristionchus mayeri</name>
    <dbReference type="NCBI Taxonomy" id="1317129"/>
    <lineage>
        <taxon>Eukaryota</taxon>
        <taxon>Metazoa</taxon>
        <taxon>Ecdysozoa</taxon>
        <taxon>Nematoda</taxon>
        <taxon>Chromadorea</taxon>
        <taxon>Rhabditida</taxon>
        <taxon>Rhabditina</taxon>
        <taxon>Diplogasteromorpha</taxon>
        <taxon>Diplogasteroidea</taxon>
        <taxon>Neodiplogasteridae</taxon>
        <taxon>Pristionchus</taxon>
    </lineage>
</organism>
<dbReference type="PANTHER" id="PTHR28489:SF2">
    <property type="entry name" value="RENTINAL DEGENERATION 3-LIKE"/>
    <property type="match status" value="1"/>
</dbReference>
<evidence type="ECO:0000313" key="2">
    <source>
        <dbReference type="EMBL" id="GMR50176.1"/>
    </source>
</evidence>
<evidence type="ECO:0008006" key="4">
    <source>
        <dbReference type="Google" id="ProtNLM"/>
    </source>
</evidence>
<dbReference type="Proteomes" id="UP001328107">
    <property type="component" value="Unassembled WGS sequence"/>
</dbReference>
<feature type="region of interest" description="Disordered" evidence="1">
    <location>
        <begin position="1"/>
        <end position="20"/>
    </location>
</feature>
<comment type="caution">
    <text evidence="2">The sequence shown here is derived from an EMBL/GenBank/DDBJ whole genome shotgun (WGS) entry which is preliminary data.</text>
</comment>
<protein>
    <recommendedName>
        <fullName evidence="4">Rdl-1</fullName>
    </recommendedName>
</protein>
<dbReference type="PANTHER" id="PTHR28489">
    <property type="entry name" value="RENTINAL DEGENERATION 3-LIKE"/>
    <property type="match status" value="1"/>
</dbReference>
<evidence type="ECO:0000256" key="1">
    <source>
        <dbReference type="SAM" id="MobiDB-lite"/>
    </source>
</evidence>
<reference evidence="3" key="1">
    <citation type="submission" date="2022-10" db="EMBL/GenBank/DDBJ databases">
        <title>Genome assembly of Pristionchus species.</title>
        <authorList>
            <person name="Yoshida K."/>
            <person name="Sommer R.J."/>
        </authorList>
    </citation>
    <scope>NUCLEOTIDE SEQUENCE [LARGE SCALE GENOMIC DNA]</scope>
    <source>
        <strain evidence="3">RS5460</strain>
    </source>
</reference>
<name>A0AAN5I452_9BILA</name>
<sequence length="186" mass="20926">MLSWISPRQASTEDQGENAEGNDIMGEIMLGEVEAAVYEFQCEEEVRKSQVSLQSRVPDYSWLISADAPAKPRKFLSMQERSQIQRACELIRVAEWTQLSSMWKSRMMRGARSREGIIEAFVQSAQEIVSTRPRPPQPISSMLSRYLRSQSSINAVSDSPRSASYDGPLSTRSLGSISFRSIDDIV</sequence>
<feature type="compositionally biased region" description="Polar residues" evidence="1">
    <location>
        <begin position="1"/>
        <end position="13"/>
    </location>
</feature>
<dbReference type="InterPro" id="IPR028092">
    <property type="entry name" value="RD3"/>
</dbReference>